<dbReference type="GO" id="GO:0016757">
    <property type="term" value="F:glycosyltransferase activity"/>
    <property type="evidence" value="ECO:0007669"/>
    <property type="project" value="UniProtKB-ARBA"/>
</dbReference>
<dbReference type="STRING" id="1166018.FAES_1135"/>
<dbReference type="eggNOG" id="COG0438">
    <property type="taxonomic scope" value="Bacteria"/>
</dbReference>
<dbReference type="RefSeq" id="WP_015330245.1">
    <property type="nucleotide sequence ID" value="NC_020054.1"/>
</dbReference>
<dbReference type="InterPro" id="IPR028098">
    <property type="entry name" value="Glyco_trans_4-like_N"/>
</dbReference>
<reference evidence="2 3" key="1">
    <citation type="journal article" date="2012" name="J. Bacteriol.">
        <title>Genome Sequence of Fibrella aestuarina BUZ 2T, a Filamentous Marine Bacterium.</title>
        <authorList>
            <person name="Filippini M."/>
            <person name="Qi W."/>
            <person name="Blom J."/>
            <person name="Goesmann A."/>
            <person name="Smits T.H."/>
            <person name="Bagheri H.C."/>
        </authorList>
    </citation>
    <scope>NUCLEOTIDE SEQUENCE [LARGE SCALE GENOMIC DNA]</scope>
    <source>
        <strain evidence="3">BUZ 2T</strain>
    </source>
</reference>
<proteinExistence type="predicted"/>
<dbReference type="Pfam" id="PF13439">
    <property type="entry name" value="Glyco_transf_4"/>
    <property type="match status" value="1"/>
</dbReference>
<keyword evidence="2" id="KW-0808">Transferase</keyword>
<dbReference type="EMBL" id="HE796683">
    <property type="protein sequence ID" value="CCG99145.1"/>
    <property type="molecule type" value="Genomic_DNA"/>
</dbReference>
<accession>I0K4U2</accession>
<dbReference type="KEGG" id="fae:FAES_1135"/>
<protein>
    <submittedName>
        <fullName evidence="2">Glycosyl transferase group 1</fullName>
    </submittedName>
</protein>
<dbReference type="SUPFAM" id="SSF53756">
    <property type="entry name" value="UDP-Glycosyltransferase/glycogen phosphorylase"/>
    <property type="match status" value="1"/>
</dbReference>
<sequence>MRVVHLNTYHTTGGAAVAAGRLNRALNRFGVDSTLLVQEATYPDANVDALATSFLAQKMAFARFGAERLAFLPYEKDKSVRFQFSPAVTGVDLTFNSVIRQADVLHLHWVNFGFFSVEGLGSLMRLDKPVVWTMHDMWAFTGGCHHSGTCENYQRSCGNCVPFLRRPGPNDLSHSVWQRKQKAYEAAHLVPVGCSEWLANRARKSGLFRPFSVLTIPNPIDTELFRPIDKAAARQALGLPTNRRLILFAAAKVSTVGKGFRYFEQALHQLHAQLENPREVELLIFGAGDKGLLHELPFQYHFLGPLSDMQQISYAYNAADMFVIPSLAENLPNTIMEAMACGTPAVGFTVGGIPEMIQHRESGYLAQYKSADDLSAGMQWLLDLPPNDYAAIAHAARQHVLAHYDEAIVAEQYASLYESLVGGRDLPLL</sequence>
<dbReference type="OrthoDB" id="9768685at2"/>
<dbReference type="CDD" id="cd03825">
    <property type="entry name" value="GT4_WcaC-like"/>
    <property type="match status" value="1"/>
</dbReference>
<name>I0K4U2_9BACT</name>
<feature type="domain" description="Glycosyltransferase subfamily 4-like N-terminal" evidence="1">
    <location>
        <begin position="13"/>
        <end position="223"/>
    </location>
</feature>
<dbReference type="PANTHER" id="PTHR12526:SF637">
    <property type="entry name" value="GLYCOSYLTRANSFERASE EPSF-RELATED"/>
    <property type="match status" value="1"/>
</dbReference>
<evidence type="ECO:0000259" key="1">
    <source>
        <dbReference type="Pfam" id="PF13439"/>
    </source>
</evidence>
<gene>
    <name evidence="2" type="ORF">FAES_1135</name>
</gene>
<dbReference type="HOGENOM" id="CLU_009583_28_2_10"/>
<dbReference type="AlphaFoldDB" id="I0K4U2"/>
<dbReference type="Proteomes" id="UP000011058">
    <property type="component" value="Chromosome"/>
</dbReference>
<dbReference type="PATRIC" id="fig|1166018.3.peg.2857"/>
<keyword evidence="3" id="KW-1185">Reference proteome</keyword>
<dbReference type="PANTHER" id="PTHR12526">
    <property type="entry name" value="GLYCOSYLTRANSFERASE"/>
    <property type="match status" value="1"/>
</dbReference>
<evidence type="ECO:0000313" key="3">
    <source>
        <dbReference type="Proteomes" id="UP000011058"/>
    </source>
</evidence>
<dbReference type="Pfam" id="PF13692">
    <property type="entry name" value="Glyco_trans_1_4"/>
    <property type="match status" value="1"/>
</dbReference>
<dbReference type="Gene3D" id="3.40.50.2000">
    <property type="entry name" value="Glycogen Phosphorylase B"/>
    <property type="match status" value="2"/>
</dbReference>
<evidence type="ECO:0000313" key="2">
    <source>
        <dbReference type="EMBL" id="CCG99145.1"/>
    </source>
</evidence>
<organism evidence="2 3">
    <name type="scientific">Fibrella aestuarina BUZ 2</name>
    <dbReference type="NCBI Taxonomy" id="1166018"/>
    <lineage>
        <taxon>Bacteria</taxon>
        <taxon>Pseudomonadati</taxon>
        <taxon>Bacteroidota</taxon>
        <taxon>Cytophagia</taxon>
        <taxon>Cytophagales</taxon>
        <taxon>Spirosomataceae</taxon>
        <taxon>Fibrella</taxon>
    </lineage>
</organism>